<reference evidence="1" key="1">
    <citation type="submission" date="2024-12" db="EMBL/GenBank/DDBJ databases">
        <title>Comparative genomics and development of molecular markers within Purpureocillium lilacinum and among Purpureocillium species.</title>
        <authorList>
            <person name="Yeh Z.-Y."/>
            <person name="Ni N.-T."/>
            <person name="Lo P.-H."/>
            <person name="Mushyakhwo K."/>
            <person name="Lin C.-F."/>
            <person name="Nai Y.-S."/>
        </authorList>
    </citation>
    <scope>NUCLEOTIDE SEQUENCE</scope>
    <source>
        <strain evidence="1">NCHU-NPUST-175</strain>
    </source>
</reference>
<protein>
    <submittedName>
        <fullName evidence="1">Uncharacterized protein</fullName>
    </submittedName>
</protein>
<proteinExistence type="predicted"/>
<evidence type="ECO:0000313" key="2">
    <source>
        <dbReference type="Proteomes" id="UP001638806"/>
    </source>
</evidence>
<name>A0ACC4DZR4_PURLI</name>
<dbReference type="Proteomes" id="UP001638806">
    <property type="component" value="Unassembled WGS sequence"/>
</dbReference>
<keyword evidence="2" id="KW-1185">Reference proteome</keyword>
<dbReference type="EMBL" id="JBGNUJ010000004">
    <property type="protein sequence ID" value="KAL3960860.1"/>
    <property type="molecule type" value="Genomic_DNA"/>
</dbReference>
<sequence>MMPSCRRTIPGLVETVGSWSGRLTPSKPPLTIGIRKEDRGTHSRRHSMPPPRVRGSGRRHLLDPGRWWADGAPCGWPRPATLRGSSEFDATGRKPDGSTQAALSLPPTLSHSPCPCRSSAVAARCAECLESKAILPIRNDDEVTLLAMLHFAS</sequence>
<accession>A0ACC4DZR4</accession>
<gene>
    <name evidence="1" type="ORF">ACCO45_005977</name>
</gene>
<evidence type="ECO:0000313" key="1">
    <source>
        <dbReference type="EMBL" id="KAL3960860.1"/>
    </source>
</evidence>
<comment type="caution">
    <text evidence="1">The sequence shown here is derived from an EMBL/GenBank/DDBJ whole genome shotgun (WGS) entry which is preliminary data.</text>
</comment>
<organism evidence="1 2">
    <name type="scientific">Purpureocillium lilacinum</name>
    <name type="common">Paecilomyces lilacinus</name>
    <dbReference type="NCBI Taxonomy" id="33203"/>
    <lineage>
        <taxon>Eukaryota</taxon>
        <taxon>Fungi</taxon>
        <taxon>Dikarya</taxon>
        <taxon>Ascomycota</taxon>
        <taxon>Pezizomycotina</taxon>
        <taxon>Sordariomycetes</taxon>
        <taxon>Hypocreomycetidae</taxon>
        <taxon>Hypocreales</taxon>
        <taxon>Ophiocordycipitaceae</taxon>
        <taxon>Purpureocillium</taxon>
    </lineage>
</organism>